<feature type="region of interest" description="Disordered" evidence="1">
    <location>
        <begin position="1420"/>
        <end position="1445"/>
    </location>
</feature>
<proteinExistence type="predicted"/>
<feature type="compositionally biased region" description="Low complexity" evidence="1">
    <location>
        <begin position="1429"/>
        <end position="1445"/>
    </location>
</feature>
<dbReference type="PATRIC" id="fig|864069.3.peg.4955"/>
<protein>
    <submittedName>
        <fullName evidence="2">Uncharacterized protein</fullName>
    </submittedName>
</protein>
<dbReference type="EMBL" id="JH660645">
    <property type="protein sequence ID" value="EIM28020.1"/>
    <property type="molecule type" value="Genomic_DNA"/>
</dbReference>
<accession>I4YVM8</accession>
<name>I4YVM8_9HYPH</name>
<organism evidence="2 3">
    <name type="scientific">Microvirga lotononidis</name>
    <dbReference type="NCBI Taxonomy" id="864069"/>
    <lineage>
        <taxon>Bacteria</taxon>
        <taxon>Pseudomonadati</taxon>
        <taxon>Pseudomonadota</taxon>
        <taxon>Alphaproteobacteria</taxon>
        <taxon>Hyphomicrobiales</taxon>
        <taxon>Methylobacteriaceae</taxon>
        <taxon>Microvirga</taxon>
    </lineage>
</organism>
<evidence type="ECO:0000313" key="2">
    <source>
        <dbReference type="EMBL" id="EIM28020.1"/>
    </source>
</evidence>
<dbReference type="OrthoDB" id="9148571at2"/>
<dbReference type="STRING" id="864069.MicloDRAFT_00045970"/>
<gene>
    <name evidence="2" type="ORF">MicloDRAFT_00045970</name>
</gene>
<evidence type="ECO:0000256" key="1">
    <source>
        <dbReference type="SAM" id="MobiDB-lite"/>
    </source>
</evidence>
<dbReference type="Proteomes" id="UP000003947">
    <property type="component" value="Unassembled WGS sequence"/>
</dbReference>
<dbReference type="eggNOG" id="ENOG502Z964">
    <property type="taxonomic scope" value="Bacteria"/>
</dbReference>
<reference evidence="2 3" key="1">
    <citation type="submission" date="2012-02" db="EMBL/GenBank/DDBJ databases">
        <title>Improved High-Quality Draft sequence of Microvirga sp. WSM3557.</title>
        <authorList>
            <consortium name="US DOE Joint Genome Institute"/>
            <person name="Lucas S."/>
            <person name="Han J."/>
            <person name="Lapidus A."/>
            <person name="Cheng J.-F."/>
            <person name="Goodwin L."/>
            <person name="Pitluck S."/>
            <person name="Peters L."/>
            <person name="Zhang X."/>
            <person name="Detter J.C."/>
            <person name="Han C."/>
            <person name="Tapia R."/>
            <person name="Land M."/>
            <person name="Hauser L."/>
            <person name="Kyrpides N."/>
            <person name="Ivanova N."/>
            <person name="Pagani I."/>
            <person name="Brau L."/>
            <person name="Yates R."/>
            <person name="O'Hara G."/>
            <person name="Rui T."/>
            <person name="Howieson J."/>
            <person name="Reeve W."/>
            <person name="Woyke T."/>
        </authorList>
    </citation>
    <scope>NUCLEOTIDE SEQUENCE [LARGE SCALE GENOMIC DNA]</scope>
    <source>
        <strain evidence="2 3">WSM3557</strain>
    </source>
</reference>
<dbReference type="HOGENOM" id="CLU_245861_0_0_5"/>
<dbReference type="RefSeq" id="WP_009764070.1">
    <property type="nucleotide sequence ID" value="NZ_CP141048.1"/>
</dbReference>
<sequence length="1562" mass="170982" precursor="true">MTGPLLRLVANGLSGPRQARAVLLVFPDPNGKSGWDPFHWPTAAHPFIDSLLAGAKVELSGDIFKGLTPPTLTKPPLKTPNEQEVEDIEDLWQRSLLRSPKISAELFSVWTKTGVHSPPLRAHMPLPVAEAGLLLPLERARAALTMIAPDDSPLHKRTGLRPSSEKLNAMGRPWLGDPQPLVRFASANPDSLDDASRRILFGPPDVGAWLHGNEAGADLSDHPFSAPLNPDDIARRALGHGDEDLLSIFDRMHAFHYAALNGIQLAQNVPVPKAAEESEHEQSTGATRRLQQLLSSPALLRLFGFARDVLIDFGADIPNGVGTFEQVIFNVPFAFKRTAFESERDKGHFYPASRVTKGDTVRHGVRRIGVQENGKHRFTMVSIEPVTSIDEDIQANSNNRKAKVTTGPLALVDLYPQSFPPFAGSDVEYAEDLAAPAPNRLDVGIDTEDGKVAWYSASPRVIRYGDPRVPAGKSANWPQKMIERLTPDWLPAYERDAHGVAFSTFIQKPEIQANALQKDDQDKKKTAAVSCYDPRVATYGGEALGARSNPINIEGNKPRWGASPVWLSDSDLLLDQHVGVPDGDAGDLALRRFGWRYHFGIRRAFIGGAGITLDRARAIYEEDEDAAFPSASKNGSGFRYLRHDAITKPEVMLSPNVSVRPKPLDKLQTGQQMVLVSRKVKSGAEIRRTTRILVPQPVEPEFAAMHEAFDEVEGRGAVADQIAVPMPNTAAGDKGAPLATHAPRQGLRNLWLNHDDQHGTDKRSHRLKIGSGEIRATPYYPDPSACFIVLRLQHPHLDHWLGPPMAVRIRGDEVDERDFRWPDILPVMLELSAVTGTLGPQLSGGNIITENGQRFRHITASLAPGEAANLKVWFAPDAEDMLSWFDVIDRSVGLCTAEGKECECKPEVECAAGRLRLLGTLGVAMSAGLGSTDEERYRLAGLYHQRLLQEPNYLFADVADIKLVHTTDEPWTAAAFKGTPAVARPISLEEEPLNSFLATAGRASDWDDKVAEDNATAVIIGGEITFDQATTSSLSIEAQMLRPGDESLERAPPEVPAQFVPNEMTTIKYDKDTGKADFGKKVWTEILRIENIPMPEDGRAGPHDFRLEEVLAGRDPRMKGATVQYLAPLHHGQARQAQLRVVPTARHAAMISTKPARSSLQHPVTPAVWIPATIQPAAPDCKELIPCLAWEESSDIERGNVRAIKKRNTGFRLVLRRPWFSTGEGERVGVVLWPPPVLNLPFAKGQPPFNETEVPSDLALNMLTEEDLNPFGRLVSVWGGDPTKTAPRQRNAKHRFLSFKEFKLPKTAMLHPRVLMPIPASVSGQDKPTFVEVSVISFPVEFEEYATDAFVDIDIAPIMGVAEPLLRLGVVRLQINARHDTLPSLRGERSGIRCSPASVVEARLFPERVLSVSATAIGPEHGASEPRTSVSVVLSGPGSSSATGPSGTRVYIELKELIGDDEVAVASIKSGISQGDETRALTHAIAEGTGEKTDSVLYKHENGEDIWVASFILPGSIGSRTIVARAREVVLKKYALEDLRDPAELPRYFAEVKLSSTHPKQG</sequence>
<keyword evidence="3" id="KW-1185">Reference proteome</keyword>
<evidence type="ECO:0000313" key="3">
    <source>
        <dbReference type="Proteomes" id="UP000003947"/>
    </source>
</evidence>